<feature type="binding site" evidence="6">
    <location>
        <position position="79"/>
    </location>
    <ligand>
        <name>[4Fe-4S] cluster</name>
        <dbReference type="ChEBI" id="CHEBI:49883"/>
        <note>4Fe-4S-S-AdoMet</note>
    </ligand>
</feature>
<keyword evidence="2 6" id="KW-0949">S-adenosyl-L-methionine</keyword>
<keyword evidence="1" id="KW-0004">4Fe-4S</keyword>
<keyword evidence="5 6" id="KW-0411">Iron-sulfur</keyword>
<evidence type="ECO:0000256" key="5">
    <source>
        <dbReference type="ARBA" id="ARBA00023014"/>
    </source>
</evidence>
<dbReference type="PANTHER" id="PTHR30352">
    <property type="entry name" value="PYRUVATE FORMATE-LYASE-ACTIVATING ENZYME"/>
    <property type="match status" value="1"/>
</dbReference>
<dbReference type="SFLD" id="SFLDS00029">
    <property type="entry name" value="Radical_SAM"/>
    <property type="match status" value="1"/>
</dbReference>
<dbReference type="InterPro" id="IPR034457">
    <property type="entry name" value="Organic_radical-activating"/>
</dbReference>
<gene>
    <name evidence="8" type="ORF">SAMN02745190_01496</name>
</gene>
<reference evidence="8 9" key="1">
    <citation type="submission" date="2016-11" db="EMBL/GenBank/DDBJ databases">
        <authorList>
            <person name="Jaros S."/>
            <person name="Januszkiewicz K."/>
            <person name="Wedrychowicz H."/>
        </authorList>
    </citation>
    <scope>NUCLEOTIDE SEQUENCE [LARGE SCALE GENOMIC DNA]</scope>
    <source>
        <strain evidence="8 9">DSM 10502</strain>
    </source>
</reference>
<evidence type="ECO:0000256" key="2">
    <source>
        <dbReference type="ARBA" id="ARBA00022691"/>
    </source>
</evidence>
<evidence type="ECO:0000256" key="3">
    <source>
        <dbReference type="ARBA" id="ARBA00022723"/>
    </source>
</evidence>
<accession>A0A1M4XIG2</accession>
<dbReference type="EMBL" id="FQUG01000005">
    <property type="protein sequence ID" value="SHE93190.1"/>
    <property type="molecule type" value="Genomic_DNA"/>
</dbReference>
<dbReference type="GO" id="GO:0016829">
    <property type="term" value="F:lyase activity"/>
    <property type="evidence" value="ECO:0007669"/>
    <property type="project" value="UniProtKB-KW"/>
</dbReference>
<keyword evidence="9" id="KW-1185">Reference proteome</keyword>
<keyword evidence="4 6" id="KW-0408">Iron</keyword>
<sequence length="277" mass="30493">MDDKIVCGLCPNACSLSEGQTGACRGRKRSGGKIVPINYGCITSAALDPIEKKPLKHFHPGSFILSVGSFGCNLHCPFCQNFEISQSGMELPHQPVTAEALAETAREMADKPPGNLGVAFTYNEPLIGYEFVLDTSKLLKNLGLFSVLVSNGMISEEYWRALLPYIDAANIDLKGWRQEFYDWCGGNLATVKRNIELAAGKIHLEVTTLIIPGKNDSVEDMKEEASWLASLSTEIPLHISRYFPRWRSEIPETPVGKIMELAGTAGEYLKYVYPGNC</sequence>
<evidence type="ECO:0000256" key="1">
    <source>
        <dbReference type="ARBA" id="ARBA00022485"/>
    </source>
</evidence>
<keyword evidence="3 6" id="KW-0479">Metal-binding</keyword>
<dbReference type="Gene3D" id="3.20.20.70">
    <property type="entry name" value="Aldolase class I"/>
    <property type="match status" value="1"/>
</dbReference>
<evidence type="ECO:0000256" key="4">
    <source>
        <dbReference type="ARBA" id="ARBA00023004"/>
    </source>
</evidence>
<dbReference type="OrthoDB" id="9778883at2"/>
<dbReference type="PROSITE" id="PS51918">
    <property type="entry name" value="RADICAL_SAM"/>
    <property type="match status" value="1"/>
</dbReference>
<evidence type="ECO:0000313" key="9">
    <source>
        <dbReference type="Proteomes" id="UP000184404"/>
    </source>
</evidence>
<dbReference type="SFLD" id="SFLDG01101">
    <property type="entry name" value="Uncharacterised_Radical_SAM_Su"/>
    <property type="match status" value="1"/>
</dbReference>
<evidence type="ECO:0000259" key="7">
    <source>
        <dbReference type="PROSITE" id="PS51918"/>
    </source>
</evidence>
<dbReference type="InterPro" id="IPR013785">
    <property type="entry name" value="Aldolase_TIM"/>
</dbReference>
<evidence type="ECO:0000256" key="6">
    <source>
        <dbReference type="PIRSR" id="PIRSR004869-50"/>
    </source>
</evidence>
<dbReference type="STRING" id="1123243.SAMN02745190_01496"/>
<dbReference type="PIRSF" id="PIRSF004869">
    <property type="entry name" value="PflX_prd"/>
    <property type="match status" value="1"/>
</dbReference>
<dbReference type="RefSeq" id="WP_072935596.1">
    <property type="nucleotide sequence ID" value="NZ_FQUG01000005.1"/>
</dbReference>
<dbReference type="AlphaFoldDB" id="A0A1M4XIG2"/>
<dbReference type="GO" id="GO:0051539">
    <property type="term" value="F:4 iron, 4 sulfur cluster binding"/>
    <property type="evidence" value="ECO:0007669"/>
    <property type="project" value="UniProtKB-KW"/>
</dbReference>
<dbReference type="NCBIfam" id="TIGR04337">
    <property type="entry name" value="AmmeMemoSam_rS"/>
    <property type="match status" value="1"/>
</dbReference>
<dbReference type="InterPro" id="IPR058240">
    <property type="entry name" value="rSAM_sf"/>
</dbReference>
<dbReference type="PANTHER" id="PTHR30352:SF5">
    <property type="entry name" value="PYRUVATE FORMATE-LYASE 1-ACTIVATING ENZYME"/>
    <property type="match status" value="1"/>
</dbReference>
<dbReference type="InterPro" id="IPR007197">
    <property type="entry name" value="rSAM"/>
</dbReference>
<feature type="domain" description="Radical SAM core" evidence="7">
    <location>
        <begin position="57"/>
        <end position="276"/>
    </location>
</feature>
<comment type="cofactor">
    <cofactor evidence="6">
        <name>[4Fe-4S] cluster</name>
        <dbReference type="ChEBI" id="CHEBI:49883"/>
    </cofactor>
    <text evidence="6">Binds 1 [4Fe-4S] cluster. The cluster is coordinated with 3 cysteines and an exchangeable S-adenosyl-L-methionine.</text>
</comment>
<feature type="binding site" evidence="6">
    <location>
        <position position="76"/>
    </location>
    <ligand>
        <name>[4Fe-4S] cluster</name>
        <dbReference type="ChEBI" id="CHEBI:49883"/>
        <note>4Fe-4S-S-AdoMet</note>
    </ligand>
</feature>
<dbReference type="CDD" id="cd01335">
    <property type="entry name" value="Radical_SAM"/>
    <property type="match status" value="1"/>
</dbReference>
<dbReference type="InterPro" id="IPR016431">
    <property type="entry name" value="Pyrv-formate_lyase-activ_prd"/>
</dbReference>
<dbReference type="SUPFAM" id="SSF102114">
    <property type="entry name" value="Radical SAM enzymes"/>
    <property type="match status" value="1"/>
</dbReference>
<dbReference type="Pfam" id="PF04055">
    <property type="entry name" value="Radical_SAM"/>
    <property type="match status" value="1"/>
</dbReference>
<keyword evidence="8" id="KW-0670">Pyruvate</keyword>
<keyword evidence="8" id="KW-0456">Lyase</keyword>
<dbReference type="Proteomes" id="UP000184404">
    <property type="component" value="Unassembled WGS sequence"/>
</dbReference>
<dbReference type="InterPro" id="IPR027596">
    <property type="entry name" value="AmmeMemoSam_rS"/>
</dbReference>
<dbReference type="GO" id="GO:0046872">
    <property type="term" value="F:metal ion binding"/>
    <property type="evidence" value="ECO:0007669"/>
    <property type="project" value="UniProtKB-KW"/>
</dbReference>
<proteinExistence type="predicted"/>
<feature type="binding site" evidence="6">
    <location>
        <position position="72"/>
    </location>
    <ligand>
        <name>[4Fe-4S] cluster</name>
        <dbReference type="ChEBI" id="CHEBI:49883"/>
        <note>4Fe-4S-S-AdoMet</note>
    </ligand>
</feature>
<organism evidence="8 9">
    <name type="scientific">Schwartzia succinivorans DSM 10502</name>
    <dbReference type="NCBI Taxonomy" id="1123243"/>
    <lineage>
        <taxon>Bacteria</taxon>
        <taxon>Bacillati</taxon>
        <taxon>Bacillota</taxon>
        <taxon>Negativicutes</taxon>
        <taxon>Selenomonadales</taxon>
        <taxon>Selenomonadaceae</taxon>
        <taxon>Schwartzia</taxon>
    </lineage>
</organism>
<name>A0A1M4XIG2_9FIRM</name>
<evidence type="ECO:0000313" key="8">
    <source>
        <dbReference type="EMBL" id="SHE93190.1"/>
    </source>
</evidence>
<protein>
    <submittedName>
        <fullName evidence="8">Pyruvate formate lyase activating enzyme</fullName>
    </submittedName>
</protein>